<dbReference type="EMBL" id="KX349307">
    <property type="protein sequence ID" value="AOO15182.1"/>
    <property type="molecule type" value="Genomic_DNA"/>
</dbReference>
<proteinExistence type="predicted"/>
<dbReference type="Proteomes" id="UP000221138">
    <property type="component" value="Segment"/>
</dbReference>
<evidence type="ECO:0000313" key="5">
    <source>
        <dbReference type="Proteomes" id="UP000223079"/>
    </source>
</evidence>
<reference evidence="4 5" key="1">
    <citation type="journal article" date="2016" name="Environ. Microbiol.">
        <title>Genomic diversification of marine cyanophages into stable ecotypes.</title>
        <authorList>
            <person name="Marston M.F."/>
            <person name="Martiny J.B."/>
        </authorList>
    </citation>
    <scope>NUCLEOTIDE SEQUENCE [LARGE SCALE GENOMIC DNA]</scope>
    <source>
        <strain evidence="1">Np_14_0310</strain>
        <strain evidence="2">RW_04_0709</strain>
        <strain evidence="3">RW_28_1109</strain>
    </source>
</reference>
<dbReference type="EMBL" id="KX349319">
    <property type="protein sequence ID" value="AOO17757.1"/>
    <property type="molecule type" value="Genomic_DNA"/>
</dbReference>
<organism evidence="2 5">
    <name type="scientific">Cyanophage S-RIM12</name>
    <dbReference type="NCBI Taxonomy" id="1278402"/>
    <lineage>
        <taxon>Viruses</taxon>
        <taxon>Duplodnaviria</taxon>
        <taxon>Heunggongvirae</taxon>
        <taxon>Uroviricota</taxon>
        <taxon>Caudoviricetes</taxon>
        <taxon>Pantevenvirales</taxon>
        <taxon>Kyanoviridae</taxon>
        <taxon>Brizovirus</taxon>
        <taxon>Brizovirus syn33</taxon>
    </lineage>
</organism>
<dbReference type="InterPro" id="IPR021289">
    <property type="entry name" value="UvsY"/>
</dbReference>
<evidence type="ECO:0000313" key="2">
    <source>
        <dbReference type="EMBL" id="AOO16250.1"/>
    </source>
</evidence>
<protein>
    <submittedName>
        <fullName evidence="2">Single-stranded DNA binding protein</fullName>
    </submittedName>
</protein>
<accession>A0A1D7SRG2</accession>
<gene>
    <name evidence="1" type="ORF">Np140310_123</name>
    <name evidence="2" type="ORF">RW040709_123</name>
    <name evidence="3" type="ORF">RW281109_123</name>
</gene>
<dbReference type="EMBL" id="KX349312">
    <property type="protein sequence ID" value="AOO16250.1"/>
    <property type="molecule type" value="Genomic_DNA"/>
</dbReference>
<name>A0A1D7SRG2_9CAUD</name>
<evidence type="ECO:0000313" key="3">
    <source>
        <dbReference type="EMBL" id="AOO17757.1"/>
    </source>
</evidence>
<dbReference type="Proteomes" id="UP000223079">
    <property type="component" value="Segment"/>
</dbReference>
<evidence type="ECO:0000313" key="1">
    <source>
        <dbReference type="EMBL" id="AOO15182.1"/>
    </source>
</evidence>
<dbReference type="Proteomes" id="UP000223861">
    <property type="component" value="Segment"/>
</dbReference>
<sequence>MNLESLQEMWKTDSVLDDDLHDNDSLKIPQLHAKYMEYYNTFSLMKSEKEIELNRITREKWLYYKGKAPAAIYKEMPFDLKLTTKEEISMFIAADEDIGKVQYKIGYISQVLCFLDGVLRQINNRSFHIKNAIEWKRFQSGM</sequence>
<evidence type="ECO:0000313" key="4">
    <source>
        <dbReference type="Proteomes" id="UP000221138"/>
    </source>
</evidence>
<dbReference type="Pfam" id="PF11056">
    <property type="entry name" value="UvsY"/>
    <property type="match status" value="1"/>
</dbReference>